<name>A0A412WXC5_9BACT</name>
<dbReference type="NCBIfam" id="TIGR01484">
    <property type="entry name" value="HAD-SF-IIB"/>
    <property type="match status" value="1"/>
</dbReference>
<accession>A0A412WXC5</accession>
<dbReference type="PANTHER" id="PTHR10000:SF8">
    <property type="entry name" value="HAD SUPERFAMILY HYDROLASE-LIKE, TYPE 3"/>
    <property type="match status" value="1"/>
</dbReference>
<reference evidence="1 2" key="1">
    <citation type="submission" date="2018-08" db="EMBL/GenBank/DDBJ databases">
        <title>A genome reference for cultivated species of the human gut microbiota.</title>
        <authorList>
            <person name="Zou Y."/>
            <person name="Xue W."/>
            <person name="Luo G."/>
        </authorList>
    </citation>
    <scope>NUCLEOTIDE SEQUENCE [LARGE SCALE GENOMIC DNA]</scope>
    <source>
        <strain evidence="1 2">AF14-49</strain>
    </source>
</reference>
<dbReference type="GO" id="GO:0000287">
    <property type="term" value="F:magnesium ion binding"/>
    <property type="evidence" value="ECO:0007669"/>
    <property type="project" value="TreeGrafter"/>
</dbReference>
<evidence type="ECO:0000313" key="2">
    <source>
        <dbReference type="Proteomes" id="UP000283589"/>
    </source>
</evidence>
<dbReference type="AlphaFoldDB" id="A0A412WXC5"/>
<dbReference type="InterPro" id="IPR023214">
    <property type="entry name" value="HAD_sf"/>
</dbReference>
<dbReference type="InterPro" id="IPR006379">
    <property type="entry name" value="HAD-SF_hydro_IIB"/>
</dbReference>
<keyword evidence="1" id="KW-0378">Hydrolase</keyword>
<dbReference type="SUPFAM" id="SSF56784">
    <property type="entry name" value="HAD-like"/>
    <property type="match status" value="1"/>
</dbReference>
<proteinExistence type="predicted"/>
<dbReference type="InterPro" id="IPR036412">
    <property type="entry name" value="HAD-like_sf"/>
</dbReference>
<gene>
    <name evidence="1" type="ORF">DWW18_14920</name>
</gene>
<dbReference type="EMBL" id="QRZA01000023">
    <property type="protein sequence ID" value="RGV32177.1"/>
    <property type="molecule type" value="Genomic_DNA"/>
</dbReference>
<dbReference type="Pfam" id="PF08282">
    <property type="entry name" value="Hydrolase_3"/>
    <property type="match status" value="1"/>
</dbReference>
<dbReference type="Gene3D" id="3.40.50.1000">
    <property type="entry name" value="HAD superfamily/HAD-like"/>
    <property type="match status" value="1"/>
</dbReference>
<dbReference type="Proteomes" id="UP000283589">
    <property type="component" value="Unassembled WGS sequence"/>
</dbReference>
<protein>
    <submittedName>
        <fullName evidence="1">HAD-IIB family hydrolase</fullName>
    </submittedName>
</protein>
<comment type="caution">
    <text evidence="1">The sequence shown here is derived from an EMBL/GenBank/DDBJ whole genome shotgun (WGS) entry which is preliminary data.</text>
</comment>
<dbReference type="GO" id="GO:0016791">
    <property type="term" value="F:phosphatase activity"/>
    <property type="evidence" value="ECO:0007669"/>
    <property type="project" value="UniProtKB-ARBA"/>
</dbReference>
<dbReference type="GO" id="GO:0005829">
    <property type="term" value="C:cytosol"/>
    <property type="evidence" value="ECO:0007669"/>
    <property type="project" value="TreeGrafter"/>
</dbReference>
<dbReference type="PANTHER" id="PTHR10000">
    <property type="entry name" value="PHOSPHOSERINE PHOSPHATASE"/>
    <property type="match status" value="1"/>
</dbReference>
<sequence>MDIECIKYLCLDLDGTLLDSKKNIPEEAKRVIIDLKNKGVIIILASGRHFNEMDRYIKELELGFNHFAISCDGIYTYRCDGTKLFTGNSLTKSDIEVISKQIPSKDILFFTSSSDFRICHSFVRSLIYRLKFLKARRSIFNVFYRNNRIPSNIEVEKIRIDNISNSIPATIRSNYTVHLVQTDGYRMEILNKGVNKFSAVEKLCKHKYINSLHQLLYFGNDDNDRECFENLKYTIAMQDAPEDLKRLAYKTTEDSDHNGVYKAIIKMYKDNKILFYGS</sequence>
<organism evidence="1 2">
    <name type="scientific">Butyricimonas virosa</name>
    <dbReference type="NCBI Taxonomy" id="544645"/>
    <lineage>
        <taxon>Bacteria</taxon>
        <taxon>Pseudomonadati</taxon>
        <taxon>Bacteroidota</taxon>
        <taxon>Bacteroidia</taxon>
        <taxon>Bacteroidales</taxon>
        <taxon>Odoribacteraceae</taxon>
        <taxon>Butyricimonas</taxon>
    </lineage>
</organism>
<dbReference type="Gene3D" id="3.30.1240.10">
    <property type="match status" value="1"/>
</dbReference>
<evidence type="ECO:0000313" key="1">
    <source>
        <dbReference type="EMBL" id="RGV32177.1"/>
    </source>
</evidence>